<keyword evidence="5 10" id="KW-0732">Signal</keyword>
<dbReference type="GO" id="GO:0018279">
    <property type="term" value="P:protein N-linked glycosylation via asparagine"/>
    <property type="evidence" value="ECO:0007669"/>
    <property type="project" value="TreeGrafter"/>
</dbReference>
<evidence type="ECO:0000313" key="11">
    <source>
        <dbReference type="EMBL" id="KIO13382.1"/>
    </source>
</evidence>
<evidence type="ECO:0000256" key="9">
    <source>
        <dbReference type="SAM" id="Phobius"/>
    </source>
</evidence>
<dbReference type="AlphaFoldDB" id="A0A0C3KV64"/>
<dbReference type="HOGENOM" id="CLU_052855_1_2_1"/>
<dbReference type="GO" id="GO:0008250">
    <property type="term" value="C:oligosaccharyltransferase complex"/>
    <property type="evidence" value="ECO:0007669"/>
    <property type="project" value="TreeGrafter"/>
</dbReference>
<protein>
    <recommendedName>
        <fullName evidence="13">Oligosaccharyl transferase subunit OST3/OST6 family</fullName>
    </recommendedName>
</protein>
<evidence type="ECO:0008006" key="13">
    <source>
        <dbReference type="Google" id="ProtNLM"/>
    </source>
</evidence>
<comment type="subcellular location">
    <subcellularLocation>
        <location evidence="2">Endoplasmic reticulum membrane</location>
        <topology evidence="2">Multi-pass membrane protein</topology>
    </subcellularLocation>
</comment>
<keyword evidence="12" id="KW-1185">Reference proteome</keyword>
<dbReference type="PANTHER" id="PTHR12692">
    <property type="entry name" value="DOLICHYL-DIPHOSPHOOLIGOSACCHARIDE--PROTEIN GLYCOSYLTRANSFERASE-RELATED"/>
    <property type="match status" value="1"/>
</dbReference>
<dbReference type="Proteomes" id="UP000054217">
    <property type="component" value="Unassembled WGS sequence"/>
</dbReference>
<gene>
    <name evidence="11" type="ORF">M404DRAFT_12338</name>
</gene>
<comment type="similarity">
    <text evidence="3">Belongs to the OST3/OST6 family.</text>
</comment>
<accession>A0A0C3KV64</accession>
<evidence type="ECO:0000256" key="3">
    <source>
        <dbReference type="ARBA" id="ARBA00009561"/>
    </source>
</evidence>
<dbReference type="SUPFAM" id="SSF52833">
    <property type="entry name" value="Thioredoxin-like"/>
    <property type="match status" value="1"/>
</dbReference>
<dbReference type="PANTHER" id="PTHR12692:SF0">
    <property type="entry name" value="GH11935P"/>
    <property type="match status" value="1"/>
</dbReference>
<dbReference type="InterPro" id="IPR036249">
    <property type="entry name" value="Thioredoxin-like_sf"/>
</dbReference>
<keyword evidence="6" id="KW-0256">Endoplasmic reticulum</keyword>
<organism evidence="11 12">
    <name type="scientific">Pisolithus tinctorius Marx 270</name>
    <dbReference type="NCBI Taxonomy" id="870435"/>
    <lineage>
        <taxon>Eukaryota</taxon>
        <taxon>Fungi</taxon>
        <taxon>Dikarya</taxon>
        <taxon>Basidiomycota</taxon>
        <taxon>Agaricomycotina</taxon>
        <taxon>Agaricomycetes</taxon>
        <taxon>Agaricomycetidae</taxon>
        <taxon>Boletales</taxon>
        <taxon>Sclerodermatineae</taxon>
        <taxon>Pisolithaceae</taxon>
        <taxon>Pisolithus</taxon>
    </lineage>
</organism>
<evidence type="ECO:0000256" key="5">
    <source>
        <dbReference type="ARBA" id="ARBA00022729"/>
    </source>
</evidence>
<dbReference type="CDD" id="cd02947">
    <property type="entry name" value="TRX_family"/>
    <property type="match status" value="1"/>
</dbReference>
<dbReference type="Pfam" id="PF04756">
    <property type="entry name" value="OST3_OST6"/>
    <property type="match status" value="1"/>
</dbReference>
<proteinExistence type="inferred from homology"/>
<keyword evidence="4 9" id="KW-0812">Transmembrane</keyword>
<dbReference type="Gene3D" id="3.40.30.10">
    <property type="entry name" value="Glutaredoxin"/>
    <property type="match status" value="1"/>
</dbReference>
<dbReference type="STRING" id="870435.A0A0C3KV64"/>
<evidence type="ECO:0000256" key="2">
    <source>
        <dbReference type="ARBA" id="ARBA00004477"/>
    </source>
</evidence>
<feature type="transmembrane region" description="Helical" evidence="9">
    <location>
        <begin position="250"/>
        <end position="270"/>
    </location>
</feature>
<dbReference type="OrthoDB" id="67566at2759"/>
<evidence type="ECO:0000256" key="1">
    <source>
        <dbReference type="ARBA" id="ARBA00002791"/>
    </source>
</evidence>
<feature type="transmembrane region" description="Helical" evidence="9">
    <location>
        <begin position="200"/>
        <end position="220"/>
    </location>
</feature>
<evidence type="ECO:0000256" key="10">
    <source>
        <dbReference type="SAM" id="SignalP"/>
    </source>
</evidence>
<dbReference type="FunCoup" id="A0A0C3KV64">
    <property type="interactions" value="243"/>
</dbReference>
<reference evidence="12" key="2">
    <citation type="submission" date="2015-01" db="EMBL/GenBank/DDBJ databases">
        <title>Evolutionary Origins and Diversification of the Mycorrhizal Mutualists.</title>
        <authorList>
            <consortium name="DOE Joint Genome Institute"/>
            <consortium name="Mycorrhizal Genomics Consortium"/>
            <person name="Kohler A."/>
            <person name="Kuo A."/>
            <person name="Nagy L.G."/>
            <person name="Floudas D."/>
            <person name="Copeland A."/>
            <person name="Barry K.W."/>
            <person name="Cichocki N."/>
            <person name="Veneault-Fourrey C."/>
            <person name="LaButti K."/>
            <person name="Lindquist E.A."/>
            <person name="Lipzen A."/>
            <person name="Lundell T."/>
            <person name="Morin E."/>
            <person name="Murat C."/>
            <person name="Riley R."/>
            <person name="Ohm R."/>
            <person name="Sun H."/>
            <person name="Tunlid A."/>
            <person name="Henrissat B."/>
            <person name="Grigoriev I.V."/>
            <person name="Hibbett D.S."/>
            <person name="Martin F."/>
        </authorList>
    </citation>
    <scope>NUCLEOTIDE SEQUENCE [LARGE SCALE GENOMIC DNA]</scope>
    <source>
        <strain evidence="12">Marx 270</strain>
    </source>
</reference>
<evidence type="ECO:0000256" key="6">
    <source>
        <dbReference type="ARBA" id="ARBA00022824"/>
    </source>
</evidence>
<dbReference type="EMBL" id="KN831946">
    <property type="protein sequence ID" value="KIO13382.1"/>
    <property type="molecule type" value="Genomic_DNA"/>
</dbReference>
<keyword evidence="8 9" id="KW-0472">Membrane</keyword>
<keyword evidence="7 9" id="KW-1133">Transmembrane helix</keyword>
<evidence type="ECO:0000313" key="12">
    <source>
        <dbReference type="Proteomes" id="UP000054217"/>
    </source>
</evidence>
<feature type="transmembrane region" description="Helical" evidence="9">
    <location>
        <begin position="173"/>
        <end position="193"/>
    </location>
</feature>
<evidence type="ECO:0000256" key="4">
    <source>
        <dbReference type="ARBA" id="ARBA00022692"/>
    </source>
</evidence>
<sequence>MLRLIIALLCLPFCLAAQKSPRDELVQLASAGNGVIRLDERTFDLLTSPKRDWSAAIQLTALNPQRRCGPCKEFDPSFQAVAKAWSTVTPEQRNNHFFASIDFDDGFQVFKKLGIMSAPVVHVYPAAEGPNAKTARNDPFKYDFSNGFEARPLAEQLSSHTPIPIPYKDPINWARIASFVSLIPIVTLIFRFIRPALQNRWVWAAGTILLSTVMTSGYMFTRIRGTPYVGPDGGWLAAGFQTQYGQEVQVVSLLYGVLAGSFVMLILLAPQQSSPTRQRTQIYIWTALNFILFSVLVSIFRLKNRGYPFKLMF</sequence>
<evidence type="ECO:0000256" key="7">
    <source>
        <dbReference type="ARBA" id="ARBA00022989"/>
    </source>
</evidence>
<comment type="function">
    <text evidence="1">Subunit of the oligosaccharyl transferase (OST) complex that catalyzes the initial transfer of a defined glycan (Glc(3)Man(9)GlcNAc(2) in eukaryotes) from the lipid carrier dolichol-pyrophosphate to an asparagine residue within an Asn-X-Ser/Thr consensus motif in nascent polypeptide chains, the first step in protein N-glycosylation. N-glycosylation occurs cotranslationally and the complex associates with the Sec61 complex at the channel-forming translocon complex that mediates protein translocation across the endoplasmic reticulum (ER). All subunits are required for a maximal enzyme activity.</text>
</comment>
<reference evidence="11 12" key="1">
    <citation type="submission" date="2014-04" db="EMBL/GenBank/DDBJ databases">
        <authorList>
            <consortium name="DOE Joint Genome Institute"/>
            <person name="Kuo A."/>
            <person name="Kohler A."/>
            <person name="Costa M.D."/>
            <person name="Nagy L.G."/>
            <person name="Floudas D."/>
            <person name="Copeland A."/>
            <person name="Barry K.W."/>
            <person name="Cichocki N."/>
            <person name="Veneault-Fourrey C."/>
            <person name="LaButti K."/>
            <person name="Lindquist E.A."/>
            <person name="Lipzen A."/>
            <person name="Lundell T."/>
            <person name="Morin E."/>
            <person name="Murat C."/>
            <person name="Sun H."/>
            <person name="Tunlid A."/>
            <person name="Henrissat B."/>
            <person name="Grigoriev I.V."/>
            <person name="Hibbett D.S."/>
            <person name="Martin F."/>
            <person name="Nordberg H.P."/>
            <person name="Cantor M.N."/>
            <person name="Hua S.X."/>
        </authorList>
    </citation>
    <scope>NUCLEOTIDE SEQUENCE [LARGE SCALE GENOMIC DNA]</scope>
    <source>
        <strain evidence="11 12">Marx 270</strain>
    </source>
</reference>
<dbReference type="InParanoid" id="A0A0C3KV64"/>
<evidence type="ECO:0000256" key="8">
    <source>
        <dbReference type="ARBA" id="ARBA00023136"/>
    </source>
</evidence>
<feature type="transmembrane region" description="Helical" evidence="9">
    <location>
        <begin position="282"/>
        <end position="302"/>
    </location>
</feature>
<name>A0A0C3KV64_PISTI</name>
<feature type="chain" id="PRO_5002175671" description="Oligosaccharyl transferase subunit OST3/OST6 family" evidence="10">
    <location>
        <begin position="17"/>
        <end position="313"/>
    </location>
</feature>
<feature type="signal peptide" evidence="10">
    <location>
        <begin position="1"/>
        <end position="16"/>
    </location>
</feature>
<dbReference type="InterPro" id="IPR021149">
    <property type="entry name" value="OligosaccharylTrfase_OST3/OST6"/>
</dbReference>